<evidence type="ECO:0000259" key="1">
    <source>
        <dbReference type="PROSITE" id="PS51186"/>
    </source>
</evidence>
<accession>A0A090D298</accession>
<gene>
    <name evidence="2" type="ORF">CSEC_1647</name>
</gene>
<protein>
    <submittedName>
        <fullName evidence="2">Acetyltransferase, GNAT family</fullName>
    </submittedName>
</protein>
<dbReference type="Gene3D" id="3.40.630.30">
    <property type="match status" value="1"/>
</dbReference>
<dbReference type="GO" id="GO:0016747">
    <property type="term" value="F:acyltransferase activity, transferring groups other than amino-acyl groups"/>
    <property type="evidence" value="ECO:0007669"/>
    <property type="project" value="InterPro"/>
</dbReference>
<keyword evidence="3" id="KW-1185">Reference proteome</keyword>
<dbReference type="Pfam" id="PF00583">
    <property type="entry name" value="Acetyltransf_1"/>
    <property type="match status" value="1"/>
</dbReference>
<sequence>MQIERITNNNQETALKFLNKYEDSAVFLIGNLERMGPDIGESQFSGNFKMVLDEDKIIAVFCLTKGGTLLVQSEVVDPLFKLILKSCEEEKIPIKGLIGEWAFGSLFWEHLKSIGVIKKENYFCKEVNYTLNLKEWKGHPSLKARALSLEDYQDWKLLRMDYLEEQGLPTSLSEKERVYEYGNKVKNSLVWGLFEENRLLSIAEINAKTNQIGTVGGVYTVESERKKGHGRALMNRLIHDCKENLQLRKLIIFTGEKENIPAQKLYESLGCQKVGHLALCFGE</sequence>
<dbReference type="Proteomes" id="UP000031552">
    <property type="component" value="Unassembled WGS sequence"/>
</dbReference>
<dbReference type="RefSeq" id="WP_041018005.1">
    <property type="nucleotide sequence ID" value="NZ_CCEJ010000008.1"/>
</dbReference>
<dbReference type="PROSITE" id="PS51186">
    <property type="entry name" value="GNAT"/>
    <property type="match status" value="1"/>
</dbReference>
<reference evidence="2" key="1">
    <citation type="submission" date="2013-12" db="EMBL/GenBank/DDBJ databases">
        <authorList>
            <person name="Linke B."/>
        </authorList>
    </citation>
    <scope>NUCLEOTIDE SEQUENCE [LARGE SCALE GENOMIC DNA]</scope>
    <source>
        <strain evidence="2">CRIB-18</strain>
    </source>
</reference>
<dbReference type="EMBL" id="CCEJ010000008">
    <property type="protein sequence ID" value="CDR34460.1"/>
    <property type="molecule type" value="Genomic_DNA"/>
</dbReference>
<dbReference type="CDD" id="cd04301">
    <property type="entry name" value="NAT_SF"/>
    <property type="match status" value="1"/>
</dbReference>
<name>A0A090D298_9BACT</name>
<dbReference type="OrthoDB" id="9792929at2"/>
<dbReference type="InterPro" id="IPR016181">
    <property type="entry name" value="Acyl_CoA_acyltransferase"/>
</dbReference>
<evidence type="ECO:0000313" key="2">
    <source>
        <dbReference type="EMBL" id="CDR34460.1"/>
    </source>
</evidence>
<proteinExistence type="predicted"/>
<dbReference type="STRING" id="1437425.CSEC_1647"/>
<dbReference type="AlphaFoldDB" id="A0A090D298"/>
<comment type="caution">
    <text evidence="2">The sequence shown here is derived from an EMBL/GenBank/DDBJ whole genome shotgun (WGS) entry which is preliminary data.</text>
</comment>
<organism evidence="2 3">
    <name type="scientific">Candidatus Criblamydia sequanensis CRIB-18</name>
    <dbReference type="NCBI Taxonomy" id="1437425"/>
    <lineage>
        <taxon>Bacteria</taxon>
        <taxon>Pseudomonadati</taxon>
        <taxon>Chlamydiota</taxon>
        <taxon>Chlamydiia</taxon>
        <taxon>Parachlamydiales</taxon>
        <taxon>Candidatus Criblamydiaceae</taxon>
        <taxon>Candidatus Criblamydia</taxon>
    </lineage>
</organism>
<dbReference type="SUPFAM" id="SSF55729">
    <property type="entry name" value="Acyl-CoA N-acyltransferases (Nat)"/>
    <property type="match status" value="1"/>
</dbReference>
<reference evidence="2" key="2">
    <citation type="submission" date="2014-09" db="EMBL/GenBank/DDBJ databases">
        <title>Criblamydia sequanensis harbors a mega-plasmid encoding arsenite resistance.</title>
        <authorList>
            <person name="Bertelli C."/>
            <person name="Goesmann A."/>
            <person name="Greub G."/>
        </authorList>
    </citation>
    <scope>NUCLEOTIDE SEQUENCE [LARGE SCALE GENOMIC DNA]</scope>
    <source>
        <strain evidence="2">CRIB-18</strain>
    </source>
</reference>
<dbReference type="eggNOG" id="COG3393">
    <property type="taxonomic scope" value="Bacteria"/>
</dbReference>
<dbReference type="InterPro" id="IPR000182">
    <property type="entry name" value="GNAT_dom"/>
</dbReference>
<feature type="domain" description="N-acetyltransferase" evidence="1">
    <location>
        <begin position="142"/>
        <end position="283"/>
    </location>
</feature>
<evidence type="ECO:0000313" key="3">
    <source>
        <dbReference type="Proteomes" id="UP000031552"/>
    </source>
</evidence>